<dbReference type="PANTHER" id="PTHR43242">
    <property type="entry name" value="NAD(P)-BINDING ROSSMANN-FOLD SUPERFAMILY PROTEIN"/>
    <property type="match status" value="1"/>
</dbReference>
<evidence type="ECO:0000313" key="2">
    <source>
        <dbReference type="EMBL" id="KAG5175424.1"/>
    </source>
</evidence>
<gene>
    <name evidence="2" type="ORF">JKP88DRAFT_172323</name>
</gene>
<dbReference type="EMBL" id="JAFCMP010000549">
    <property type="protein sequence ID" value="KAG5175424.1"/>
    <property type="molecule type" value="Genomic_DNA"/>
</dbReference>
<dbReference type="OrthoDB" id="46465at2759"/>
<dbReference type="AlphaFoldDB" id="A0A835YHD6"/>
<evidence type="ECO:0000313" key="3">
    <source>
        <dbReference type="Proteomes" id="UP000664859"/>
    </source>
</evidence>
<dbReference type="PANTHER" id="PTHR43242:SF1">
    <property type="entry name" value="NAD(P)-BINDING ROSSMANN-FOLD SUPERFAMILY PROTEIN"/>
    <property type="match status" value="1"/>
</dbReference>
<reference evidence="2" key="1">
    <citation type="submission" date="2021-02" db="EMBL/GenBank/DDBJ databases">
        <title>First Annotated Genome of the Yellow-green Alga Tribonema minus.</title>
        <authorList>
            <person name="Mahan K.M."/>
        </authorList>
    </citation>
    <scope>NUCLEOTIDE SEQUENCE</scope>
    <source>
        <strain evidence="2">UTEX B ZZ1240</strain>
    </source>
</reference>
<proteinExistence type="predicted"/>
<sequence length="200" mass="21291">MDAEGARVSVLVTGGSGYLGQHTLRHFGSLPWVASLSYTYRTAPLAANAQVVGHQVDFSTATVDDIRVVLRAARPDVVIHTAALSGLGQCEKDPEAALRVNSPGALLEALALEAPDALVVYISTDQHARANSPPFTEAHARAPLNAYGATKLAFETALEEHATACAPRFRYVTLRSSNIIGARAPYTRAGKFLQWLQGAL</sequence>
<feature type="non-terminal residue" evidence="2">
    <location>
        <position position="200"/>
    </location>
</feature>
<accession>A0A835YHD6</accession>
<comment type="caution">
    <text evidence="2">The sequence shown here is derived from an EMBL/GenBank/DDBJ whole genome shotgun (WGS) entry which is preliminary data.</text>
</comment>
<dbReference type="Pfam" id="PF01370">
    <property type="entry name" value="Epimerase"/>
    <property type="match status" value="1"/>
</dbReference>
<feature type="domain" description="NAD-dependent epimerase/dehydratase" evidence="1">
    <location>
        <begin position="10"/>
        <end position="194"/>
    </location>
</feature>
<dbReference type="InterPro" id="IPR036291">
    <property type="entry name" value="NAD(P)-bd_dom_sf"/>
</dbReference>
<keyword evidence="3" id="KW-1185">Reference proteome</keyword>
<organism evidence="2 3">
    <name type="scientific">Tribonema minus</name>
    <dbReference type="NCBI Taxonomy" id="303371"/>
    <lineage>
        <taxon>Eukaryota</taxon>
        <taxon>Sar</taxon>
        <taxon>Stramenopiles</taxon>
        <taxon>Ochrophyta</taxon>
        <taxon>PX clade</taxon>
        <taxon>Xanthophyceae</taxon>
        <taxon>Tribonematales</taxon>
        <taxon>Tribonemataceae</taxon>
        <taxon>Tribonema</taxon>
    </lineage>
</organism>
<dbReference type="InterPro" id="IPR001509">
    <property type="entry name" value="Epimerase_deHydtase"/>
</dbReference>
<dbReference type="Gene3D" id="3.40.50.720">
    <property type="entry name" value="NAD(P)-binding Rossmann-like Domain"/>
    <property type="match status" value="1"/>
</dbReference>
<evidence type="ECO:0000259" key="1">
    <source>
        <dbReference type="Pfam" id="PF01370"/>
    </source>
</evidence>
<protein>
    <recommendedName>
        <fullName evidence="1">NAD-dependent epimerase/dehydratase domain-containing protein</fullName>
    </recommendedName>
</protein>
<name>A0A835YHD6_9STRA</name>
<dbReference type="Proteomes" id="UP000664859">
    <property type="component" value="Unassembled WGS sequence"/>
</dbReference>
<dbReference type="SUPFAM" id="SSF51735">
    <property type="entry name" value="NAD(P)-binding Rossmann-fold domains"/>
    <property type="match status" value="1"/>
</dbReference>